<feature type="transmembrane region" description="Helical" evidence="1">
    <location>
        <begin position="12"/>
        <end position="31"/>
    </location>
</feature>
<dbReference type="RefSeq" id="WP_102756389.1">
    <property type="nucleotide sequence ID" value="NZ_CP025791.1"/>
</dbReference>
<keyword evidence="1" id="KW-1133">Transmembrane helix</keyword>
<organism evidence="2 3">
    <name type="scientific">Flavivirga eckloniae</name>
    <dbReference type="NCBI Taxonomy" id="1803846"/>
    <lineage>
        <taxon>Bacteria</taxon>
        <taxon>Pseudomonadati</taxon>
        <taxon>Bacteroidota</taxon>
        <taxon>Flavobacteriia</taxon>
        <taxon>Flavobacteriales</taxon>
        <taxon>Flavobacteriaceae</taxon>
        <taxon>Flavivirga</taxon>
    </lineage>
</organism>
<keyword evidence="1" id="KW-0812">Transmembrane</keyword>
<feature type="transmembrane region" description="Helical" evidence="1">
    <location>
        <begin position="141"/>
        <end position="165"/>
    </location>
</feature>
<keyword evidence="3" id="KW-1185">Reference proteome</keyword>
<feature type="transmembrane region" description="Helical" evidence="1">
    <location>
        <begin position="74"/>
        <end position="93"/>
    </location>
</feature>
<dbReference type="OrthoDB" id="6384283at2"/>
<dbReference type="AlphaFoldDB" id="A0A2K9PRR4"/>
<feature type="transmembrane region" description="Helical" evidence="1">
    <location>
        <begin position="37"/>
        <end position="54"/>
    </location>
</feature>
<reference evidence="2 3" key="1">
    <citation type="submission" date="2018-01" db="EMBL/GenBank/DDBJ databases">
        <title>Complete genome sequence of Flavivirga eckloniae ECD14 isolated from seaweed Ecklonia cava.</title>
        <authorList>
            <person name="Lee J.H."/>
            <person name="Baik K.S."/>
            <person name="Seong C.N."/>
        </authorList>
    </citation>
    <scope>NUCLEOTIDE SEQUENCE [LARGE SCALE GENOMIC DNA]</scope>
    <source>
        <strain evidence="2 3">ECD14</strain>
    </source>
</reference>
<evidence type="ECO:0000313" key="3">
    <source>
        <dbReference type="Proteomes" id="UP000235826"/>
    </source>
</evidence>
<proteinExistence type="predicted"/>
<gene>
    <name evidence="2" type="ORF">C1H87_13890</name>
</gene>
<evidence type="ECO:0000256" key="1">
    <source>
        <dbReference type="SAM" id="Phobius"/>
    </source>
</evidence>
<evidence type="ECO:0000313" key="2">
    <source>
        <dbReference type="EMBL" id="AUP79736.1"/>
    </source>
</evidence>
<keyword evidence="1" id="KW-0472">Membrane</keyword>
<name>A0A2K9PRR4_9FLAO</name>
<dbReference type="Proteomes" id="UP000235826">
    <property type="component" value="Chromosome"/>
</dbReference>
<accession>A0A2K9PRR4</accession>
<dbReference type="InterPro" id="IPR025250">
    <property type="entry name" value="DUF4199"/>
</dbReference>
<dbReference type="KEGG" id="fek:C1H87_13890"/>
<dbReference type="Pfam" id="PF13858">
    <property type="entry name" value="DUF4199"/>
    <property type="match status" value="1"/>
</dbReference>
<sequence length="168" mass="18464">MQSTIKKFGLYGWLAGIICFLSSILLTRSLSMSLQEVLGYVAMVASLSFVFFGIKHYRDKENEGVISLGKAIGIGTLISILTGVGVGIADYIYTTLINPDFLTEYLDATLKTMETTLSADEFKIKKAELIAQTEAYGDPMFMAFLMCFTVVLIGFVISLISGLILQRK</sequence>
<protein>
    <submittedName>
        <fullName evidence="2">DUF4199 domain-containing protein</fullName>
    </submittedName>
</protein>
<dbReference type="EMBL" id="CP025791">
    <property type="protein sequence ID" value="AUP79736.1"/>
    <property type="molecule type" value="Genomic_DNA"/>
</dbReference>